<name>A0A2P8CJN0_9BACT</name>
<organism evidence="2 3">
    <name type="scientific">Prolixibacter denitrificans</name>
    <dbReference type="NCBI Taxonomy" id="1541063"/>
    <lineage>
        <taxon>Bacteria</taxon>
        <taxon>Pseudomonadati</taxon>
        <taxon>Bacteroidota</taxon>
        <taxon>Bacteroidia</taxon>
        <taxon>Marinilabiliales</taxon>
        <taxon>Prolixibacteraceae</taxon>
        <taxon>Prolixibacter</taxon>
    </lineage>
</organism>
<evidence type="ECO:0000313" key="4">
    <source>
        <dbReference type="Proteomes" id="UP000396862"/>
    </source>
</evidence>
<gene>
    <name evidence="2" type="ORF">CLV93_101114</name>
    <name evidence="1" type="ORF">JCM18694_00320</name>
</gene>
<proteinExistence type="predicted"/>
<sequence length="230" mass="27030">MKFSYLVIVVAVLWVSVVKAHSEPVSKGLHKVNLSGIVLDTAKTGEHTVWLDVLWLNDTITLAMQKKDLQIDFSEFRSTDKDSAFWTQKKKQEEYVKFIKTSAQNCYSYALERYFQNDSVYAQDIFSKYSSTDRESIEEILNDHFVKVGEFLAKKGRKAIIPNHVILAFVSYYDWVIHTVYYSDGVFYSKNGMFPPKEFHKLKELVKKSYWDTKTIRMYRLDEEKVKQKL</sequence>
<dbReference type="EMBL" id="PYGC01000001">
    <property type="protein sequence ID" value="PSK85162.1"/>
    <property type="molecule type" value="Genomic_DNA"/>
</dbReference>
<evidence type="ECO:0000313" key="3">
    <source>
        <dbReference type="Proteomes" id="UP000240621"/>
    </source>
</evidence>
<dbReference type="AlphaFoldDB" id="A0A2P8CJN0"/>
<reference evidence="1 4" key="2">
    <citation type="submission" date="2019-10" db="EMBL/GenBank/DDBJ databases">
        <title>Prolixibacter strains distinguished by the presence of nitrate reductase genes were adept at nitrate-dependent anaerobic corrosion of metallic iron and carbon steel.</title>
        <authorList>
            <person name="Iino T."/>
            <person name="Shono N."/>
            <person name="Ito K."/>
            <person name="Nakamura R."/>
            <person name="Sueoka K."/>
            <person name="Harayama S."/>
            <person name="Ohkuma M."/>
        </authorList>
    </citation>
    <scope>NUCLEOTIDE SEQUENCE [LARGE SCALE GENOMIC DNA]</scope>
    <source>
        <strain evidence="1 4">MIC1-1</strain>
    </source>
</reference>
<dbReference type="EMBL" id="BLAU01000001">
    <property type="protein sequence ID" value="GET19786.1"/>
    <property type="molecule type" value="Genomic_DNA"/>
</dbReference>
<evidence type="ECO:0000313" key="2">
    <source>
        <dbReference type="EMBL" id="PSK85162.1"/>
    </source>
</evidence>
<accession>A0A2P8CJN0</accession>
<dbReference type="RefSeq" id="WP_106540228.1">
    <property type="nucleotide sequence ID" value="NZ_BLAU01000001.1"/>
</dbReference>
<dbReference type="OrthoDB" id="1090375at2"/>
<keyword evidence="4" id="KW-1185">Reference proteome</keyword>
<reference evidence="2 3" key="1">
    <citation type="submission" date="2018-03" db="EMBL/GenBank/DDBJ databases">
        <title>Genomic Encyclopedia of Archaeal and Bacterial Type Strains, Phase II (KMG-II): from individual species to whole genera.</title>
        <authorList>
            <person name="Goeker M."/>
        </authorList>
    </citation>
    <scope>NUCLEOTIDE SEQUENCE [LARGE SCALE GENOMIC DNA]</scope>
    <source>
        <strain evidence="2 3">DSM 27267</strain>
    </source>
</reference>
<comment type="caution">
    <text evidence="2">The sequence shown here is derived from an EMBL/GenBank/DDBJ whole genome shotgun (WGS) entry which is preliminary data.</text>
</comment>
<dbReference type="Proteomes" id="UP000396862">
    <property type="component" value="Unassembled WGS sequence"/>
</dbReference>
<dbReference type="Proteomes" id="UP000240621">
    <property type="component" value="Unassembled WGS sequence"/>
</dbReference>
<evidence type="ECO:0000313" key="1">
    <source>
        <dbReference type="EMBL" id="GET19786.1"/>
    </source>
</evidence>
<protein>
    <submittedName>
        <fullName evidence="2">Uncharacterized protein</fullName>
    </submittedName>
</protein>